<evidence type="ECO:0000313" key="2">
    <source>
        <dbReference type="RefSeq" id="XP_050934424.1"/>
    </source>
</evidence>
<name>A0AAJ8DXG4_LATCA</name>
<organism evidence="1 2">
    <name type="scientific">Lates calcarifer</name>
    <name type="common">Barramundi</name>
    <name type="synonym">Holocentrus calcarifer</name>
    <dbReference type="NCBI Taxonomy" id="8187"/>
    <lineage>
        <taxon>Eukaryota</taxon>
        <taxon>Metazoa</taxon>
        <taxon>Chordata</taxon>
        <taxon>Craniata</taxon>
        <taxon>Vertebrata</taxon>
        <taxon>Euteleostomi</taxon>
        <taxon>Actinopterygii</taxon>
        <taxon>Neopterygii</taxon>
        <taxon>Teleostei</taxon>
        <taxon>Neoteleostei</taxon>
        <taxon>Acanthomorphata</taxon>
        <taxon>Carangaria</taxon>
        <taxon>Carangaria incertae sedis</taxon>
        <taxon>Centropomidae</taxon>
        <taxon>Lates</taxon>
    </lineage>
</organism>
<accession>A0AAJ8DXG4</accession>
<protein>
    <submittedName>
        <fullName evidence="2">Protein LIAT1 isoform X2</fullName>
    </submittedName>
</protein>
<dbReference type="RefSeq" id="XP_050934424.1">
    <property type="nucleotide sequence ID" value="XM_051078467.1"/>
</dbReference>
<dbReference type="Proteomes" id="UP000694890">
    <property type="component" value="Linkage group LG20"/>
</dbReference>
<evidence type="ECO:0000313" key="1">
    <source>
        <dbReference type="Proteomes" id="UP000694890"/>
    </source>
</evidence>
<reference evidence="2" key="1">
    <citation type="submission" date="2025-08" db="UniProtKB">
        <authorList>
            <consortium name="RefSeq"/>
        </authorList>
    </citation>
    <scope>IDENTIFICATION</scope>
    <source>
        <tissue evidence="2">Brain</tissue>
    </source>
</reference>
<sequence length="102" mass="12095">MQKNSPGQEMRTAFSYERTDKEPVGDWILWDRNRTETPWEIPCCVLWMLSKVCPVAVETRHLATRRRNVIVEMRVPEQKRDIGGTNVKPRTFFILVWTTNVF</sequence>
<dbReference type="GeneID" id="108893302"/>
<proteinExistence type="predicted"/>
<gene>
    <name evidence="2" type="primary">lg20h17orf97</name>
</gene>
<dbReference type="AlphaFoldDB" id="A0AAJ8DXG4"/>
<dbReference type="CTD" id="108893302"/>